<dbReference type="Proteomes" id="UP000595636">
    <property type="component" value="Plasmid unnamed1"/>
</dbReference>
<keyword evidence="3" id="KW-1185">Reference proteome</keyword>
<proteinExistence type="predicted"/>
<dbReference type="GO" id="GO:0003677">
    <property type="term" value="F:DNA binding"/>
    <property type="evidence" value="ECO:0007669"/>
    <property type="project" value="InterPro"/>
</dbReference>
<gene>
    <name evidence="2" type="ORF">JEQ17_49400</name>
</gene>
<protein>
    <submittedName>
        <fullName evidence="2">N-6 DNA methylase</fullName>
    </submittedName>
</protein>
<dbReference type="KEGG" id="slf:JEQ17_49400"/>
<feature type="domain" description="DNA methylase adenine-specific" evidence="1">
    <location>
        <begin position="159"/>
        <end position="260"/>
    </location>
</feature>
<dbReference type="EMBL" id="CP066832">
    <property type="protein sequence ID" value="QQM47572.1"/>
    <property type="molecule type" value="Genomic_DNA"/>
</dbReference>
<evidence type="ECO:0000313" key="2">
    <source>
        <dbReference type="EMBL" id="QQM47572.1"/>
    </source>
</evidence>
<name>A0A7T7L6X2_9ACTN</name>
<organism evidence="2 3">
    <name type="scientific">Streptomyces liliifuscus</name>
    <dbReference type="NCBI Taxonomy" id="2797636"/>
    <lineage>
        <taxon>Bacteria</taxon>
        <taxon>Bacillati</taxon>
        <taxon>Actinomycetota</taxon>
        <taxon>Actinomycetes</taxon>
        <taxon>Kitasatosporales</taxon>
        <taxon>Streptomycetaceae</taxon>
        <taxon>Streptomyces</taxon>
    </lineage>
</organism>
<dbReference type="SUPFAM" id="SSF53335">
    <property type="entry name" value="S-adenosyl-L-methionine-dependent methyltransferases"/>
    <property type="match status" value="1"/>
</dbReference>
<accession>A0A7T7L6X2</accession>
<dbReference type="Gene3D" id="3.40.50.150">
    <property type="entry name" value="Vaccinia Virus protein VP39"/>
    <property type="match status" value="1"/>
</dbReference>
<dbReference type="InterPro" id="IPR003356">
    <property type="entry name" value="DNA_methylase_A-5"/>
</dbReference>
<dbReference type="PRINTS" id="PR00507">
    <property type="entry name" value="N12N6MTFRASE"/>
</dbReference>
<dbReference type="GO" id="GO:0032259">
    <property type="term" value="P:methylation"/>
    <property type="evidence" value="ECO:0007669"/>
    <property type="project" value="UniProtKB-KW"/>
</dbReference>
<geneLocation type="plasmid" evidence="2 3">
    <name>unnamed1</name>
</geneLocation>
<reference evidence="2 3" key="1">
    <citation type="submission" date="2020-12" db="EMBL/GenBank/DDBJ databases">
        <title>A novel species.</title>
        <authorList>
            <person name="Li K."/>
        </authorList>
    </citation>
    <scope>NUCLEOTIDE SEQUENCE [LARGE SCALE GENOMIC DNA]</scope>
    <source>
        <strain evidence="2 3">ZYC-3</strain>
        <plasmid evidence="2 3">unnamed1</plasmid>
    </source>
</reference>
<evidence type="ECO:0000259" key="1">
    <source>
        <dbReference type="Pfam" id="PF02384"/>
    </source>
</evidence>
<dbReference type="InterPro" id="IPR029063">
    <property type="entry name" value="SAM-dependent_MTases_sf"/>
</dbReference>
<keyword evidence="2" id="KW-0489">Methyltransferase</keyword>
<keyword evidence="2" id="KW-0808">Transferase</keyword>
<dbReference type="Pfam" id="PF02384">
    <property type="entry name" value="N6_Mtase"/>
    <property type="match status" value="1"/>
</dbReference>
<dbReference type="GO" id="GO:0008170">
    <property type="term" value="F:N-methyltransferase activity"/>
    <property type="evidence" value="ECO:0007669"/>
    <property type="project" value="InterPro"/>
</dbReference>
<evidence type="ECO:0000313" key="3">
    <source>
        <dbReference type="Proteomes" id="UP000595636"/>
    </source>
</evidence>
<sequence>MTLFGIPPAGMRRAMAPESGRDHAHAIAEAAHAWWTSNRGGSSDRAIAVGTLAALALSAPSRPDGPDYGPLLLPLDDEQLVDTLRAGWNSFWTYDPDLTEAARPLHDWLSHPTDNDFRGLADYARILLRAGLLEYCSDTARAESDDVLGLLITRMRSYSERQSTGEFFTPAVVTNFMGDMVLSADRKPGDLFLEPAAGTGTMARSAAATLRFFGTDPALYHWWLNDLDPLNAACCAVNAQLWRLGRQVTVSCGDALNRPRLLEEAVRERAERARSEQKARPVLYPTMTRPPFWPWQVTPPS</sequence>
<dbReference type="RefSeq" id="WP_024126694.1">
    <property type="nucleotide sequence ID" value="NZ_CP066832.1"/>
</dbReference>
<keyword evidence="2" id="KW-0614">Plasmid</keyword>
<dbReference type="AlphaFoldDB" id="A0A7T7L6X2"/>